<gene>
    <name evidence="2" type="primary">Necator_chrI.g3094</name>
    <name evidence="2" type="ORF">RB195_006965</name>
</gene>
<comment type="caution">
    <text evidence="2">The sequence shown here is derived from an EMBL/GenBank/DDBJ whole genome shotgun (WGS) entry which is preliminary data.</text>
</comment>
<evidence type="ECO:0000256" key="1">
    <source>
        <dbReference type="SAM" id="MobiDB-lite"/>
    </source>
</evidence>
<accession>A0ABR1BV13</accession>
<reference evidence="2 3" key="1">
    <citation type="submission" date="2023-08" db="EMBL/GenBank/DDBJ databases">
        <title>A Necator americanus chromosomal reference genome.</title>
        <authorList>
            <person name="Ilik V."/>
            <person name="Petrzelkova K.J."/>
            <person name="Pardy F."/>
            <person name="Fuh T."/>
            <person name="Niatou-Singa F.S."/>
            <person name="Gouil Q."/>
            <person name="Baker L."/>
            <person name="Ritchie M.E."/>
            <person name="Jex A.R."/>
            <person name="Gazzola D."/>
            <person name="Li H."/>
            <person name="Toshio Fujiwara R."/>
            <person name="Zhan B."/>
            <person name="Aroian R.V."/>
            <person name="Pafco B."/>
            <person name="Schwarz E.M."/>
        </authorList>
    </citation>
    <scope>NUCLEOTIDE SEQUENCE [LARGE SCALE GENOMIC DNA]</scope>
    <source>
        <strain evidence="2 3">Aroian</strain>
        <tissue evidence="2">Whole animal</tissue>
    </source>
</reference>
<dbReference type="EMBL" id="JAVFWL010000001">
    <property type="protein sequence ID" value="KAK6730221.1"/>
    <property type="molecule type" value="Genomic_DNA"/>
</dbReference>
<name>A0ABR1BV13_NECAM</name>
<feature type="region of interest" description="Disordered" evidence="1">
    <location>
        <begin position="89"/>
        <end position="117"/>
    </location>
</feature>
<sequence length="117" mass="13252">MHIVAFGLWLAPYPPLGDAPRSTTTERLCSLLWSSYAAERKQIPSKWNRHNQPIPAILSRRNVPTPEHDTRRGHFLVAHCVDTHYLRPISPNHATVRDDPTTIPTASSPESPRAQWS</sequence>
<keyword evidence="3" id="KW-1185">Reference proteome</keyword>
<dbReference type="Proteomes" id="UP001303046">
    <property type="component" value="Unassembled WGS sequence"/>
</dbReference>
<proteinExistence type="predicted"/>
<feature type="compositionally biased region" description="Polar residues" evidence="1">
    <location>
        <begin position="102"/>
        <end position="117"/>
    </location>
</feature>
<protein>
    <submittedName>
        <fullName evidence="2">Uncharacterized protein</fullName>
    </submittedName>
</protein>
<evidence type="ECO:0000313" key="2">
    <source>
        <dbReference type="EMBL" id="KAK6730221.1"/>
    </source>
</evidence>
<organism evidence="2 3">
    <name type="scientific">Necator americanus</name>
    <name type="common">Human hookworm</name>
    <dbReference type="NCBI Taxonomy" id="51031"/>
    <lineage>
        <taxon>Eukaryota</taxon>
        <taxon>Metazoa</taxon>
        <taxon>Ecdysozoa</taxon>
        <taxon>Nematoda</taxon>
        <taxon>Chromadorea</taxon>
        <taxon>Rhabditida</taxon>
        <taxon>Rhabditina</taxon>
        <taxon>Rhabditomorpha</taxon>
        <taxon>Strongyloidea</taxon>
        <taxon>Ancylostomatidae</taxon>
        <taxon>Bunostominae</taxon>
        <taxon>Necator</taxon>
    </lineage>
</organism>
<evidence type="ECO:0000313" key="3">
    <source>
        <dbReference type="Proteomes" id="UP001303046"/>
    </source>
</evidence>